<evidence type="ECO:0000256" key="3">
    <source>
        <dbReference type="ARBA" id="ARBA00022490"/>
    </source>
</evidence>
<comment type="subcellular location">
    <subcellularLocation>
        <location evidence="1">Cytoplasm</location>
        <location evidence="1">Cytoskeleton</location>
    </subcellularLocation>
</comment>
<comment type="similarity">
    <text evidence="2">Belongs to the ARPC4 family.</text>
</comment>
<evidence type="ECO:0000256" key="5">
    <source>
        <dbReference type="ARBA" id="ARBA00023212"/>
    </source>
</evidence>
<dbReference type="GO" id="GO:0005885">
    <property type="term" value="C:Arp2/3 protein complex"/>
    <property type="evidence" value="ECO:0007669"/>
    <property type="project" value="InterPro"/>
</dbReference>
<dbReference type="GO" id="GO:0030041">
    <property type="term" value="P:actin filament polymerization"/>
    <property type="evidence" value="ECO:0007669"/>
    <property type="project" value="InterPro"/>
</dbReference>
<dbReference type="InterPro" id="IPR034666">
    <property type="entry name" value="ARPC2/4"/>
</dbReference>
<dbReference type="Proteomes" id="UP000694522">
    <property type="component" value="Unplaced"/>
</dbReference>
<keyword evidence="7" id="KW-0812">Transmembrane</keyword>
<dbReference type="Gene3D" id="3.30.1460.20">
    <property type="match status" value="1"/>
</dbReference>
<name>A0A8B9G3R2_9PSIT</name>
<organism evidence="8 9">
    <name type="scientific">Amazona collaria</name>
    <name type="common">yellow-billed parrot</name>
    <dbReference type="NCBI Taxonomy" id="241587"/>
    <lineage>
        <taxon>Eukaryota</taxon>
        <taxon>Metazoa</taxon>
        <taxon>Chordata</taxon>
        <taxon>Craniata</taxon>
        <taxon>Vertebrata</taxon>
        <taxon>Euteleostomi</taxon>
        <taxon>Archelosauria</taxon>
        <taxon>Archosauria</taxon>
        <taxon>Dinosauria</taxon>
        <taxon>Saurischia</taxon>
        <taxon>Theropoda</taxon>
        <taxon>Coelurosauria</taxon>
        <taxon>Aves</taxon>
        <taxon>Neognathae</taxon>
        <taxon>Neoaves</taxon>
        <taxon>Telluraves</taxon>
        <taxon>Australaves</taxon>
        <taxon>Psittaciformes</taxon>
        <taxon>Psittacidae</taxon>
        <taxon>Amazona</taxon>
    </lineage>
</organism>
<dbReference type="SUPFAM" id="SSF69645">
    <property type="entry name" value="Arp2/3 complex subunits"/>
    <property type="match status" value="1"/>
</dbReference>
<dbReference type="InterPro" id="IPR008384">
    <property type="entry name" value="ARPC4"/>
</dbReference>
<keyword evidence="7" id="KW-0472">Membrane</keyword>
<dbReference type="GO" id="GO:0051015">
    <property type="term" value="F:actin filament binding"/>
    <property type="evidence" value="ECO:0007669"/>
    <property type="project" value="TreeGrafter"/>
</dbReference>
<keyword evidence="5" id="KW-0206">Cytoskeleton</keyword>
<reference evidence="8" key="1">
    <citation type="submission" date="2025-08" db="UniProtKB">
        <authorList>
            <consortium name="Ensembl"/>
        </authorList>
    </citation>
    <scope>IDENTIFICATION</scope>
</reference>
<proteinExistence type="inferred from homology"/>
<evidence type="ECO:0000256" key="7">
    <source>
        <dbReference type="SAM" id="Phobius"/>
    </source>
</evidence>
<dbReference type="AlphaFoldDB" id="A0A8B9G3R2"/>
<keyword evidence="4" id="KW-0009">Actin-binding</keyword>
<keyword evidence="9" id="KW-1185">Reference proteome</keyword>
<evidence type="ECO:0000313" key="8">
    <source>
        <dbReference type="Ensembl" id="ENSACOP00000016175.1"/>
    </source>
</evidence>
<evidence type="ECO:0000256" key="6">
    <source>
        <dbReference type="SAM" id="MobiDB-lite"/>
    </source>
</evidence>
<dbReference type="PANTHER" id="PTHR22629:SF0">
    <property type="entry name" value="ACTIN-RELATED PROTEIN 2_3 COMPLEX SUBUNIT 4"/>
    <property type="match status" value="1"/>
</dbReference>
<reference evidence="8" key="2">
    <citation type="submission" date="2025-09" db="UniProtKB">
        <authorList>
            <consortium name="Ensembl"/>
        </authorList>
    </citation>
    <scope>IDENTIFICATION</scope>
</reference>
<dbReference type="Ensembl" id="ENSACOT00000016753.1">
    <property type="protein sequence ID" value="ENSACOP00000016175.1"/>
    <property type="gene ID" value="ENSACOG00000011260.1"/>
</dbReference>
<accession>A0A8B9G3R2</accession>
<evidence type="ECO:0000313" key="9">
    <source>
        <dbReference type="Proteomes" id="UP000694522"/>
    </source>
</evidence>
<protein>
    <submittedName>
        <fullName evidence="8">Uncharacterized protein</fullName>
    </submittedName>
</protein>
<evidence type="ECO:0000256" key="4">
    <source>
        <dbReference type="ARBA" id="ARBA00023203"/>
    </source>
</evidence>
<evidence type="ECO:0000256" key="1">
    <source>
        <dbReference type="ARBA" id="ARBA00004245"/>
    </source>
</evidence>
<dbReference type="Pfam" id="PF05856">
    <property type="entry name" value="ARPC4"/>
    <property type="match status" value="1"/>
</dbReference>
<evidence type="ECO:0000256" key="2">
    <source>
        <dbReference type="ARBA" id="ARBA00005919"/>
    </source>
</evidence>
<keyword evidence="7" id="KW-1133">Transmembrane helix</keyword>
<feature type="region of interest" description="Disordered" evidence="6">
    <location>
        <begin position="91"/>
        <end position="110"/>
    </location>
</feature>
<dbReference type="PANTHER" id="PTHR22629">
    <property type="entry name" value="ARP2/3 COMPLEX 20 KD SUBUNIT"/>
    <property type="match status" value="1"/>
</dbReference>
<keyword evidence="3" id="KW-0963">Cytoplasm</keyword>
<feature type="transmembrane region" description="Helical" evidence="7">
    <location>
        <begin position="12"/>
        <end position="33"/>
    </location>
</feature>
<dbReference type="GO" id="GO:0034314">
    <property type="term" value="P:Arp2/3 complex-mediated actin nucleation"/>
    <property type="evidence" value="ECO:0007669"/>
    <property type="project" value="InterPro"/>
</dbReference>
<sequence>MSWVQQQQSFFLLLGSWCSTVFLILGLGTHKLVDFVIHFMEEIDKEMSEMKLPVNTRARIVVEEFLENVKLWNTRRRIPRVGILGAGCGAPSPTYGDSSANMPKTLLGTG</sequence>